<dbReference type="OrthoDB" id="4953419at2"/>
<accession>A0A2V3DQR1</accession>
<sequence>MASTTKAPNREQMMAAMLEAGAVKEKVEVSIDITPTGLAVDAIESATLVGKECVIGQVRGGNVAVTTLPVLASGRCFVGDVH</sequence>
<dbReference type="Proteomes" id="UP000246303">
    <property type="component" value="Unassembled WGS sequence"/>
</dbReference>
<evidence type="ECO:0000259" key="1">
    <source>
        <dbReference type="Pfam" id="PF22504"/>
    </source>
</evidence>
<feature type="domain" description="DUF6993" evidence="1">
    <location>
        <begin position="2"/>
        <end position="80"/>
    </location>
</feature>
<comment type="caution">
    <text evidence="2">The sequence shown here is derived from an EMBL/GenBank/DDBJ whole genome shotgun (WGS) entry which is preliminary data.</text>
</comment>
<dbReference type="Pfam" id="PF22504">
    <property type="entry name" value="DUF6993"/>
    <property type="match status" value="1"/>
</dbReference>
<keyword evidence="3" id="KW-1185">Reference proteome</keyword>
<organism evidence="2 3">
    <name type="scientific">Arthrobacter psychrochitiniphilus</name>
    <dbReference type="NCBI Taxonomy" id="291045"/>
    <lineage>
        <taxon>Bacteria</taxon>
        <taxon>Bacillati</taxon>
        <taxon>Actinomycetota</taxon>
        <taxon>Actinomycetes</taxon>
        <taxon>Micrococcales</taxon>
        <taxon>Micrococcaceae</taxon>
        <taxon>Arthrobacter</taxon>
    </lineage>
</organism>
<dbReference type="EMBL" id="QHLZ01000006">
    <property type="protein sequence ID" value="PXA65323.1"/>
    <property type="molecule type" value="Genomic_DNA"/>
</dbReference>
<dbReference type="InterPro" id="IPR054262">
    <property type="entry name" value="DUF6993"/>
</dbReference>
<evidence type="ECO:0000313" key="3">
    <source>
        <dbReference type="Proteomes" id="UP000246303"/>
    </source>
</evidence>
<reference evidence="2 3" key="1">
    <citation type="submission" date="2018-05" db="EMBL/GenBank/DDBJ databases">
        <title>Genetic diversity of glacier-inhabiting Cryobacterium bacteria in China and description of Cryobacterium mengkeensis sp. nov. and Arthrobacter glacialis sp. nov.</title>
        <authorList>
            <person name="Liu Q."/>
            <person name="Xin Y.-H."/>
        </authorList>
    </citation>
    <scope>NUCLEOTIDE SEQUENCE [LARGE SCALE GENOMIC DNA]</scope>
    <source>
        <strain evidence="2 3">GP3</strain>
    </source>
</reference>
<proteinExistence type="predicted"/>
<name>A0A2V3DQR1_9MICC</name>
<evidence type="ECO:0000313" key="2">
    <source>
        <dbReference type="EMBL" id="PXA65323.1"/>
    </source>
</evidence>
<dbReference type="AlphaFoldDB" id="A0A2V3DQR1"/>
<gene>
    <name evidence="2" type="ORF">CVS29_10615</name>
</gene>
<protein>
    <recommendedName>
        <fullName evidence="1">DUF6993 domain-containing protein</fullName>
    </recommendedName>
</protein>